<proteinExistence type="predicted"/>
<reference evidence="2 4" key="2">
    <citation type="submission" date="2020-06" db="EMBL/GenBank/DDBJ databases">
        <title>Complete genome of Paenibacillus barcinonensis KACC11450.</title>
        <authorList>
            <person name="Kim M."/>
            <person name="Park Y.-J."/>
            <person name="Shin J.-H."/>
        </authorList>
    </citation>
    <scope>NUCLEOTIDE SEQUENCE [LARGE SCALE GENOMIC DNA]</scope>
    <source>
        <strain evidence="2 4">KACC11450</strain>
    </source>
</reference>
<gene>
    <name evidence="1" type="ORF">DFQ00_10780</name>
    <name evidence="2" type="ORF">HUB98_16750</name>
</gene>
<evidence type="ECO:0000313" key="3">
    <source>
        <dbReference type="Proteomes" id="UP000247790"/>
    </source>
</evidence>
<dbReference type="Proteomes" id="UP000509327">
    <property type="component" value="Chromosome"/>
</dbReference>
<dbReference type="EMBL" id="CP054614">
    <property type="protein sequence ID" value="QKS57786.1"/>
    <property type="molecule type" value="Genomic_DNA"/>
</dbReference>
<evidence type="ECO:0000313" key="4">
    <source>
        <dbReference type="Proteomes" id="UP000509327"/>
    </source>
</evidence>
<sequence>MSAKKEAVRLRVKEGWAYSSIMKKVGMKSESQIITWVRKSQNGESFEDYRGRWTKKHCSSAE</sequence>
<name>A0A2V4WBG4_PAEBA</name>
<dbReference type="EMBL" id="QJSW01000007">
    <property type="protein sequence ID" value="PYE48787.1"/>
    <property type="molecule type" value="Genomic_DNA"/>
</dbReference>
<dbReference type="RefSeq" id="WP_110896951.1">
    <property type="nucleotide sequence ID" value="NZ_CP054614.1"/>
</dbReference>
<evidence type="ECO:0000313" key="1">
    <source>
        <dbReference type="EMBL" id="PYE48787.1"/>
    </source>
</evidence>
<dbReference type="AlphaFoldDB" id="A0A2V4WBG4"/>
<keyword evidence="4" id="KW-1185">Reference proteome</keyword>
<evidence type="ECO:0008006" key="5">
    <source>
        <dbReference type="Google" id="ProtNLM"/>
    </source>
</evidence>
<dbReference type="OrthoDB" id="9781005at2"/>
<accession>A0A2V4WBG4</accession>
<organism evidence="1 3">
    <name type="scientific">Paenibacillus barcinonensis</name>
    <dbReference type="NCBI Taxonomy" id="198119"/>
    <lineage>
        <taxon>Bacteria</taxon>
        <taxon>Bacillati</taxon>
        <taxon>Bacillota</taxon>
        <taxon>Bacilli</taxon>
        <taxon>Bacillales</taxon>
        <taxon>Paenibacillaceae</taxon>
        <taxon>Paenibacillus</taxon>
    </lineage>
</organism>
<protein>
    <recommendedName>
        <fullName evidence="5">Transposase</fullName>
    </recommendedName>
</protein>
<evidence type="ECO:0000313" key="2">
    <source>
        <dbReference type="EMBL" id="QKS57786.1"/>
    </source>
</evidence>
<reference evidence="1 3" key="1">
    <citation type="submission" date="2018-06" db="EMBL/GenBank/DDBJ databases">
        <title>Genomic Encyclopedia of Type Strains, Phase III (KMG-III): the genomes of soil and plant-associated and newly described type strains.</title>
        <authorList>
            <person name="Whitman W."/>
        </authorList>
    </citation>
    <scope>NUCLEOTIDE SEQUENCE [LARGE SCALE GENOMIC DNA]</scope>
    <source>
        <strain evidence="1 3">CECT 7022</strain>
    </source>
</reference>
<dbReference type="Proteomes" id="UP000247790">
    <property type="component" value="Unassembled WGS sequence"/>
</dbReference>